<evidence type="ECO:0000259" key="2">
    <source>
        <dbReference type="Pfam" id="PF07589"/>
    </source>
</evidence>
<accession>A0ABU3P966</accession>
<sequence length="249" mass="26030">MKSVTSKLFTVVGLSALLAAPQAFAAKTGVTDLRAAVGHAQTSNVGRLPTAAGSYTITFDEGRVAEGDWLDNQYADWGVTFLAPAFEGNDSPNGAWATNTDMTIVTIGNGNHGGLGSPSLASGNILHSYDGWLGEDGDPSFYLAFSAPIKHFSVDFAGVALPDSTSIQVYDVNASFLGYAVASSTGQLTLTYDSATPIGYVAITAGEYNDWVGVDNISFTVAGVPEPETYALMAMGLGALALVRRRRQQ</sequence>
<dbReference type="RefSeq" id="WP_315649596.1">
    <property type="nucleotide sequence ID" value="NZ_JAVXZY010000002.1"/>
</dbReference>
<dbReference type="EMBL" id="JAVXZY010000002">
    <property type="protein sequence ID" value="MDT8999107.1"/>
    <property type="molecule type" value="Genomic_DNA"/>
</dbReference>
<comment type="caution">
    <text evidence="3">The sequence shown here is derived from an EMBL/GenBank/DDBJ whole genome shotgun (WGS) entry which is preliminary data.</text>
</comment>
<evidence type="ECO:0000313" key="3">
    <source>
        <dbReference type="EMBL" id="MDT8999107.1"/>
    </source>
</evidence>
<keyword evidence="4" id="KW-1185">Reference proteome</keyword>
<dbReference type="Pfam" id="PF07589">
    <property type="entry name" value="PEP-CTERM"/>
    <property type="match status" value="1"/>
</dbReference>
<evidence type="ECO:0000313" key="4">
    <source>
        <dbReference type="Proteomes" id="UP001246372"/>
    </source>
</evidence>
<protein>
    <submittedName>
        <fullName evidence="3">PEP-CTERM sorting domain-containing protein</fullName>
    </submittedName>
</protein>
<dbReference type="Proteomes" id="UP001246372">
    <property type="component" value="Unassembled WGS sequence"/>
</dbReference>
<organism evidence="3 4">
    <name type="scientific">Roseateles aquae</name>
    <dbReference type="NCBI Taxonomy" id="3077235"/>
    <lineage>
        <taxon>Bacteria</taxon>
        <taxon>Pseudomonadati</taxon>
        <taxon>Pseudomonadota</taxon>
        <taxon>Betaproteobacteria</taxon>
        <taxon>Burkholderiales</taxon>
        <taxon>Sphaerotilaceae</taxon>
        <taxon>Roseateles</taxon>
    </lineage>
</organism>
<keyword evidence="1" id="KW-0732">Signal</keyword>
<proteinExistence type="predicted"/>
<reference evidence="3" key="1">
    <citation type="submission" date="2023-09" db="EMBL/GenBank/DDBJ databases">
        <title>Paucibacter sp. APW11 Genome sequencing and assembly.</title>
        <authorList>
            <person name="Kim I."/>
        </authorList>
    </citation>
    <scope>NUCLEOTIDE SEQUENCE</scope>
    <source>
        <strain evidence="3">APW11</strain>
    </source>
</reference>
<gene>
    <name evidence="3" type="ORF">RQP53_07490</name>
</gene>
<feature type="domain" description="Ice-binding protein C-terminal" evidence="2">
    <location>
        <begin position="224"/>
        <end position="247"/>
    </location>
</feature>
<dbReference type="NCBIfam" id="TIGR02595">
    <property type="entry name" value="PEP_CTERM"/>
    <property type="match status" value="1"/>
</dbReference>
<dbReference type="InterPro" id="IPR013424">
    <property type="entry name" value="Ice-binding_C"/>
</dbReference>
<evidence type="ECO:0000256" key="1">
    <source>
        <dbReference type="SAM" id="SignalP"/>
    </source>
</evidence>
<feature type="chain" id="PRO_5047533821" evidence="1">
    <location>
        <begin position="26"/>
        <end position="249"/>
    </location>
</feature>
<name>A0ABU3P966_9BURK</name>
<feature type="signal peptide" evidence="1">
    <location>
        <begin position="1"/>
        <end position="25"/>
    </location>
</feature>